<dbReference type="SUPFAM" id="SSF54928">
    <property type="entry name" value="RNA-binding domain, RBD"/>
    <property type="match status" value="1"/>
</dbReference>
<dbReference type="Pfam" id="PF00076">
    <property type="entry name" value="RRM_1"/>
    <property type="match status" value="1"/>
</dbReference>
<evidence type="ECO:0000313" key="3">
    <source>
        <dbReference type="Proteomes" id="UP000887565"/>
    </source>
</evidence>
<keyword evidence="1" id="KW-0694">RNA-binding</keyword>
<name>A0A915K731_ROMCU</name>
<dbReference type="PROSITE" id="PS50102">
    <property type="entry name" value="RRM"/>
    <property type="match status" value="1"/>
</dbReference>
<dbReference type="PANTHER" id="PTHR32343">
    <property type="entry name" value="SERINE/ARGININE-RICH SPLICING FACTOR"/>
    <property type="match status" value="1"/>
</dbReference>
<accession>A0A915K731</accession>
<proteinExistence type="predicted"/>
<evidence type="ECO:0000313" key="4">
    <source>
        <dbReference type="WBParaSite" id="nRc.2.0.1.t33989-RA"/>
    </source>
</evidence>
<dbReference type="AlphaFoldDB" id="A0A915K731"/>
<evidence type="ECO:0000256" key="1">
    <source>
        <dbReference type="PROSITE-ProRule" id="PRU00176"/>
    </source>
</evidence>
<reference evidence="4" key="1">
    <citation type="submission" date="2022-11" db="UniProtKB">
        <authorList>
            <consortium name="WormBaseParasite"/>
        </authorList>
    </citation>
    <scope>IDENTIFICATION</scope>
</reference>
<dbReference type="SMART" id="SM00360">
    <property type="entry name" value="RRM"/>
    <property type="match status" value="1"/>
</dbReference>
<dbReference type="WBParaSite" id="nRc.2.0.1.t33989-RA">
    <property type="protein sequence ID" value="nRc.2.0.1.t33989-RA"/>
    <property type="gene ID" value="nRc.2.0.1.g33989"/>
</dbReference>
<dbReference type="Gene3D" id="3.30.70.330">
    <property type="match status" value="1"/>
</dbReference>
<dbReference type="PANTHER" id="PTHR32343:SF22">
    <property type="entry name" value="LD29830P"/>
    <property type="match status" value="1"/>
</dbReference>
<dbReference type="InterPro" id="IPR000504">
    <property type="entry name" value="RRM_dom"/>
</dbReference>
<evidence type="ECO:0000259" key="2">
    <source>
        <dbReference type="PROSITE" id="PS50102"/>
    </source>
</evidence>
<dbReference type="GO" id="GO:0003723">
    <property type="term" value="F:RNA binding"/>
    <property type="evidence" value="ECO:0007669"/>
    <property type="project" value="UniProtKB-UniRule"/>
</dbReference>
<organism evidence="3 4">
    <name type="scientific">Romanomermis culicivorax</name>
    <name type="common">Nematode worm</name>
    <dbReference type="NCBI Taxonomy" id="13658"/>
    <lineage>
        <taxon>Eukaryota</taxon>
        <taxon>Metazoa</taxon>
        <taxon>Ecdysozoa</taxon>
        <taxon>Nematoda</taxon>
        <taxon>Enoplea</taxon>
        <taxon>Dorylaimia</taxon>
        <taxon>Mermithida</taxon>
        <taxon>Mermithoidea</taxon>
        <taxon>Mermithidae</taxon>
        <taxon>Romanomermis</taxon>
    </lineage>
</organism>
<sequence length="356" mass="39370">MPPSGYESTRVVQISNVSPSASREQLYHMFGYFGHIDEMKVFPSETSPLFASATSKLCFIKYDEYDSVDAAQHMTNTVFIDRALVCVPVIENKIPEEETAMKVGAPALGGQRQLPPNLMNQIQVVGSQQLMVTIDPSLAALGLPPYPPLPANTDAVKMEEIRRTVYVGNIPRDAKPKEISTICEWLVMTTATHTSNLPTNIRIQHSTVAIIKPLVKTIDMAKKEVEDALKNAEATNPTLGKGMDVDEVLRRFTSSSPLIAKSPRSPNHEVAVLDYDLEADRNRDMRALETLAADDLDPVAKLGLHAGDIAPNPDHVIGVVVAANEVTVEVEIQRQRRPLYFKQPSTFAFKIERKEK</sequence>
<dbReference type="Proteomes" id="UP000887565">
    <property type="component" value="Unplaced"/>
</dbReference>
<feature type="domain" description="RRM" evidence="2">
    <location>
        <begin position="10"/>
        <end position="84"/>
    </location>
</feature>
<dbReference type="InterPro" id="IPR035979">
    <property type="entry name" value="RBD_domain_sf"/>
</dbReference>
<dbReference type="InterPro" id="IPR012677">
    <property type="entry name" value="Nucleotide-bd_a/b_plait_sf"/>
</dbReference>
<protein>
    <submittedName>
        <fullName evidence="4">RRM domain-containing protein</fullName>
    </submittedName>
</protein>
<keyword evidence="3" id="KW-1185">Reference proteome</keyword>
<dbReference type="GO" id="GO:0005654">
    <property type="term" value="C:nucleoplasm"/>
    <property type="evidence" value="ECO:0007669"/>
    <property type="project" value="TreeGrafter"/>
</dbReference>